<evidence type="ECO:0000313" key="1">
    <source>
        <dbReference type="EMBL" id="CAI9714954.1"/>
    </source>
</evidence>
<dbReference type="AlphaFoldDB" id="A0AA36AF47"/>
<reference evidence="1" key="1">
    <citation type="submission" date="2023-08" db="EMBL/GenBank/DDBJ databases">
        <authorList>
            <person name="Alioto T."/>
            <person name="Alioto T."/>
            <person name="Gomez Garrido J."/>
        </authorList>
    </citation>
    <scope>NUCLEOTIDE SEQUENCE</scope>
</reference>
<keyword evidence="2" id="KW-1185">Reference proteome</keyword>
<protein>
    <submittedName>
        <fullName evidence="1">Uncharacterized protein</fullName>
    </submittedName>
</protein>
<dbReference type="EMBL" id="OX597814">
    <property type="protein sequence ID" value="CAI9714954.1"/>
    <property type="molecule type" value="Genomic_DNA"/>
</dbReference>
<proteinExistence type="predicted"/>
<organism evidence="1 2">
    <name type="scientific">Octopus vulgaris</name>
    <name type="common">Common octopus</name>
    <dbReference type="NCBI Taxonomy" id="6645"/>
    <lineage>
        <taxon>Eukaryota</taxon>
        <taxon>Metazoa</taxon>
        <taxon>Spiralia</taxon>
        <taxon>Lophotrochozoa</taxon>
        <taxon>Mollusca</taxon>
        <taxon>Cephalopoda</taxon>
        <taxon>Coleoidea</taxon>
        <taxon>Octopodiformes</taxon>
        <taxon>Octopoda</taxon>
        <taxon>Incirrata</taxon>
        <taxon>Octopodidae</taxon>
        <taxon>Octopus</taxon>
    </lineage>
</organism>
<sequence length="78" mass="8332">MGREIGHQVVFLGNYNDDNDKDLAIDEGGNIGENEKDSKKADVGGVDCGYSKVRDEDGFRDIGECDKAEGVSDVVHGG</sequence>
<accession>A0AA36AF47</accession>
<evidence type="ECO:0000313" key="2">
    <source>
        <dbReference type="Proteomes" id="UP001162480"/>
    </source>
</evidence>
<name>A0AA36AF47_OCTVU</name>
<gene>
    <name evidence="1" type="ORF">OCTVUL_1B012273</name>
</gene>
<dbReference type="Proteomes" id="UP001162480">
    <property type="component" value="Chromosome 1"/>
</dbReference>